<dbReference type="AlphaFoldDB" id="A0A0P1FVE6"/>
<keyword evidence="1" id="KW-0805">Transcription regulation</keyword>
<evidence type="ECO:0000313" key="9">
    <source>
        <dbReference type="Proteomes" id="UP000051887"/>
    </source>
</evidence>
<reference evidence="7 9" key="2">
    <citation type="submission" date="2015-09" db="EMBL/GenBank/DDBJ databases">
        <authorList>
            <consortium name="Swine Surveillance"/>
        </authorList>
    </citation>
    <scope>NUCLEOTIDE SEQUENCE [LARGE SCALE GENOMIC DNA]</scope>
    <source>
        <strain evidence="7 9">5120</strain>
    </source>
</reference>
<dbReference type="InterPro" id="IPR018060">
    <property type="entry name" value="HTH_AraC"/>
</dbReference>
<gene>
    <name evidence="7" type="primary">yesS</name>
    <name evidence="6" type="ORF">TL5118_01010</name>
    <name evidence="7" type="ORF">TL5120_02438</name>
</gene>
<dbReference type="Proteomes" id="UP000051086">
    <property type="component" value="Unassembled WGS sequence"/>
</dbReference>
<dbReference type="SMART" id="SM00342">
    <property type="entry name" value="HTH_ARAC"/>
    <property type="match status" value="1"/>
</dbReference>
<evidence type="ECO:0000313" key="8">
    <source>
        <dbReference type="Proteomes" id="UP000051086"/>
    </source>
</evidence>
<dbReference type="PROSITE" id="PS01124">
    <property type="entry name" value="HTH_ARAC_FAMILY_2"/>
    <property type="match status" value="1"/>
</dbReference>
<dbReference type="RefSeq" id="WP_058243822.1">
    <property type="nucleotide sequence ID" value="NZ_CYSB01000019.1"/>
</dbReference>
<proteinExistence type="predicted"/>
<dbReference type="SUPFAM" id="SSF46689">
    <property type="entry name" value="Homeodomain-like"/>
    <property type="match status" value="1"/>
</dbReference>
<dbReference type="GO" id="GO:0043565">
    <property type="term" value="F:sequence-specific DNA binding"/>
    <property type="evidence" value="ECO:0007669"/>
    <property type="project" value="InterPro"/>
</dbReference>
<dbReference type="InterPro" id="IPR009057">
    <property type="entry name" value="Homeodomain-like_sf"/>
</dbReference>
<dbReference type="Gene3D" id="1.10.10.60">
    <property type="entry name" value="Homeodomain-like"/>
    <property type="match status" value="1"/>
</dbReference>
<dbReference type="GO" id="GO:0003700">
    <property type="term" value="F:DNA-binding transcription factor activity"/>
    <property type="evidence" value="ECO:0007669"/>
    <property type="project" value="InterPro"/>
</dbReference>
<evidence type="ECO:0000256" key="3">
    <source>
        <dbReference type="ARBA" id="ARBA00023163"/>
    </source>
</evidence>
<dbReference type="PANTHER" id="PTHR43280:SF32">
    <property type="entry name" value="TRANSCRIPTIONAL REGULATORY PROTEIN"/>
    <property type="match status" value="1"/>
</dbReference>
<keyword evidence="2" id="KW-0238">DNA-binding</keyword>
<evidence type="ECO:0000256" key="1">
    <source>
        <dbReference type="ARBA" id="ARBA00023015"/>
    </source>
</evidence>
<organism evidence="7 9">
    <name type="scientific">Thalassovita autumnalis</name>
    <dbReference type="NCBI Taxonomy" id="2072972"/>
    <lineage>
        <taxon>Bacteria</taxon>
        <taxon>Pseudomonadati</taxon>
        <taxon>Pseudomonadota</taxon>
        <taxon>Alphaproteobacteria</taxon>
        <taxon>Rhodobacterales</taxon>
        <taxon>Roseobacteraceae</taxon>
        <taxon>Thalassovita</taxon>
    </lineage>
</organism>
<evidence type="ECO:0000256" key="4">
    <source>
        <dbReference type="SAM" id="MobiDB-lite"/>
    </source>
</evidence>
<evidence type="ECO:0000259" key="5">
    <source>
        <dbReference type="PROSITE" id="PS01124"/>
    </source>
</evidence>
<keyword evidence="3" id="KW-0804">Transcription</keyword>
<feature type="region of interest" description="Disordered" evidence="4">
    <location>
        <begin position="267"/>
        <end position="290"/>
    </location>
</feature>
<reference evidence="6 8" key="1">
    <citation type="submission" date="2015-09" db="EMBL/GenBank/DDBJ databases">
        <authorList>
            <person name="Rodrigo-Torres L."/>
            <person name="Arahal D.R."/>
        </authorList>
    </citation>
    <scope>NUCLEOTIDE SEQUENCE [LARGE SCALE GENOMIC DNA]</scope>
    <source>
        <strain evidence="6 8">CECT 5118</strain>
    </source>
</reference>
<protein>
    <submittedName>
        <fullName evidence="7">HTH-type transcriptional regulator YesS</fullName>
    </submittedName>
</protein>
<feature type="domain" description="HTH araC/xylS-type" evidence="5">
    <location>
        <begin position="176"/>
        <end position="274"/>
    </location>
</feature>
<evidence type="ECO:0000313" key="6">
    <source>
        <dbReference type="EMBL" id="CUH64764.1"/>
    </source>
</evidence>
<dbReference type="OrthoDB" id="186587at2"/>
<dbReference type="EMBL" id="CYSB01000019">
    <property type="protein sequence ID" value="CUH64764.1"/>
    <property type="molecule type" value="Genomic_DNA"/>
</dbReference>
<dbReference type="Proteomes" id="UP000051887">
    <property type="component" value="Unassembled WGS sequence"/>
</dbReference>
<evidence type="ECO:0000256" key="2">
    <source>
        <dbReference type="ARBA" id="ARBA00023125"/>
    </source>
</evidence>
<name>A0A0P1FVE6_9RHOB</name>
<sequence>MRTISNSSSPLLKIQIHDIESRLTQGVMSQRPGSCSLVLMERGSGEICSAKDPLKLAANQLVWLPHGETAQVRTAPASRAIIAVLPKEVISRSLPEGAPGDDLQHYLKQRLTQQGSEAAALDFVKSNLMRMRQEIYSPQPGTEQILTHLCSLVFLQIWRNLYKAKDVRPVPKSVVDRFFAMERRHRAEHLSVGDYADRIGVSRDRLGAEVRRATNLSPRAYLHQELIREASELLEISSLQVAQIAYRLGFSEPGYFNRFFQRHTGQPPGRYRKHFRRTREEASDSFAAWP</sequence>
<dbReference type="PANTHER" id="PTHR43280">
    <property type="entry name" value="ARAC-FAMILY TRANSCRIPTIONAL REGULATOR"/>
    <property type="match status" value="1"/>
</dbReference>
<dbReference type="EMBL" id="CYSC01000033">
    <property type="protein sequence ID" value="CUH72645.1"/>
    <property type="molecule type" value="Genomic_DNA"/>
</dbReference>
<dbReference type="InterPro" id="IPR020449">
    <property type="entry name" value="Tscrpt_reg_AraC-type_HTH"/>
</dbReference>
<dbReference type="PRINTS" id="PR00032">
    <property type="entry name" value="HTHARAC"/>
</dbReference>
<keyword evidence="8" id="KW-1185">Reference proteome</keyword>
<evidence type="ECO:0000313" key="7">
    <source>
        <dbReference type="EMBL" id="CUH72645.1"/>
    </source>
</evidence>
<accession>A0A0P1FVE6</accession>
<dbReference type="Pfam" id="PF12833">
    <property type="entry name" value="HTH_18"/>
    <property type="match status" value="1"/>
</dbReference>